<accession>A0ABX1W1W2</accession>
<dbReference type="Gene3D" id="1.25.40.10">
    <property type="entry name" value="Tetratricopeptide repeat domain"/>
    <property type="match status" value="1"/>
</dbReference>
<dbReference type="RefSeq" id="WP_175268695.1">
    <property type="nucleotide sequence ID" value="NZ_JABFCR010000001.1"/>
</dbReference>
<gene>
    <name evidence="1" type="ORF">HK413_00065</name>
</gene>
<comment type="caution">
    <text evidence="1">The sequence shown here is derived from an EMBL/GenBank/DDBJ whole genome shotgun (WGS) entry which is preliminary data.</text>
</comment>
<dbReference type="InterPro" id="IPR011990">
    <property type="entry name" value="TPR-like_helical_dom_sf"/>
</dbReference>
<name>A0ABX1W1W2_9SPHI</name>
<proteinExistence type="predicted"/>
<dbReference type="EMBL" id="JABFCR010000001">
    <property type="protein sequence ID" value="NNU32990.1"/>
    <property type="molecule type" value="Genomic_DNA"/>
</dbReference>
<keyword evidence="2" id="KW-1185">Reference proteome</keyword>
<sequence>MNQSENTAYYTAVCYKMLKDQKKAIFYLNKAVALSISTSTGAYYNEMADSYENQKQFKKAEASYLKALVYDETPLTYYYLATMFDSKLNNRKSAIKYYKKYIVGNTDEKQKAYKEYAVARVAALSVH</sequence>
<dbReference type="Pfam" id="PF13181">
    <property type="entry name" value="TPR_8"/>
    <property type="match status" value="1"/>
</dbReference>
<reference evidence="1 2" key="1">
    <citation type="submission" date="2020-05" db="EMBL/GenBank/DDBJ databases">
        <authorList>
            <person name="Khan S.A."/>
            <person name="Jeon C.O."/>
            <person name="Chun B.H."/>
        </authorList>
    </citation>
    <scope>NUCLEOTIDE SEQUENCE [LARGE SCALE GENOMIC DNA]</scope>
    <source>
        <strain evidence="1 2">S1162</strain>
    </source>
</reference>
<dbReference type="SUPFAM" id="SSF48452">
    <property type="entry name" value="TPR-like"/>
    <property type="match status" value="1"/>
</dbReference>
<organism evidence="1 2">
    <name type="scientific">Mucilaginibacter humi</name>
    <dbReference type="NCBI Taxonomy" id="2732510"/>
    <lineage>
        <taxon>Bacteria</taxon>
        <taxon>Pseudomonadati</taxon>
        <taxon>Bacteroidota</taxon>
        <taxon>Sphingobacteriia</taxon>
        <taxon>Sphingobacteriales</taxon>
        <taxon>Sphingobacteriaceae</taxon>
        <taxon>Mucilaginibacter</taxon>
    </lineage>
</organism>
<dbReference type="InterPro" id="IPR019734">
    <property type="entry name" value="TPR_rpt"/>
</dbReference>
<protein>
    <submittedName>
        <fullName evidence="1">Tetratricopeptide repeat protein</fullName>
    </submittedName>
</protein>
<dbReference type="SMART" id="SM00028">
    <property type="entry name" value="TPR"/>
    <property type="match status" value="2"/>
</dbReference>
<evidence type="ECO:0000313" key="1">
    <source>
        <dbReference type="EMBL" id="NNU32990.1"/>
    </source>
</evidence>
<evidence type="ECO:0000313" key="2">
    <source>
        <dbReference type="Proteomes" id="UP000566071"/>
    </source>
</evidence>
<dbReference type="Proteomes" id="UP000566071">
    <property type="component" value="Unassembled WGS sequence"/>
</dbReference>